<gene>
    <name evidence="7" type="ORF">VIN30_10630</name>
</gene>
<dbReference type="InterPro" id="IPR038726">
    <property type="entry name" value="PDDEXK_AddAB-type"/>
</dbReference>
<dbReference type="RefSeq" id="WP_338211472.1">
    <property type="nucleotide sequence ID" value="NZ_JAYMFF010000024.1"/>
</dbReference>
<keyword evidence="3" id="KW-0067">ATP-binding</keyword>
<dbReference type="Gene3D" id="3.90.320.10">
    <property type="match status" value="1"/>
</dbReference>
<keyword evidence="3" id="KW-0347">Helicase</keyword>
<evidence type="ECO:0000256" key="2">
    <source>
        <dbReference type="ARBA" id="ARBA00022763"/>
    </source>
</evidence>
<feature type="domain" description="PD-(D/E)XK endonuclease-like" evidence="6">
    <location>
        <begin position="604"/>
        <end position="891"/>
    </location>
</feature>
<keyword evidence="2" id="KW-0227">DNA damage</keyword>
<keyword evidence="5" id="KW-0234">DNA repair</keyword>
<evidence type="ECO:0000313" key="7">
    <source>
        <dbReference type="EMBL" id="MEC4176902.1"/>
    </source>
</evidence>
<keyword evidence="8" id="KW-1185">Reference proteome</keyword>
<evidence type="ECO:0000256" key="3">
    <source>
        <dbReference type="ARBA" id="ARBA00022806"/>
    </source>
</evidence>
<name>A0ABU6IKG2_9ACTN</name>
<evidence type="ECO:0000313" key="8">
    <source>
        <dbReference type="Proteomes" id="UP001349994"/>
    </source>
</evidence>
<keyword evidence="1" id="KW-0540">Nuclease</keyword>
<keyword evidence="3" id="KW-0547">Nucleotide-binding</keyword>
<dbReference type="Gene3D" id="3.40.50.300">
    <property type="entry name" value="P-loop containing nucleotide triphosphate hydrolases"/>
    <property type="match status" value="1"/>
</dbReference>
<reference evidence="7 8" key="1">
    <citation type="submission" date="2024-01" db="EMBL/GenBank/DDBJ databases">
        <title>novel species in genus Adlercreutzia.</title>
        <authorList>
            <person name="Liu X."/>
        </authorList>
    </citation>
    <scope>NUCLEOTIDE SEQUENCE [LARGE SCALE GENOMIC DNA]</scope>
    <source>
        <strain evidence="7 8">R7</strain>
    </source>
</reference>
<proteinExistence type="predicted"/>
<dbReference type="InterPro" id="IPR011604">
    <property type="entry name" value="PDDEXK-like_dom_sf"/>
</dbReference>
<dbReference type="Proteomes" id="UP001349994">
    <property type="component" value="Unassembled WGS sequence"/>
</dbReference>
<evidence type="ECO:0000256" key="5">
    <source>
        <dbReference type="ARBA" id="ARBA00023204"/>
    </source>
</evidence>
<keyword evidence="4" id="KW-0378">Hydrolase</keyword>
<dbReference type="Pfam" id="PF12705">
    <property type="entry name" value="PDDEXK_1"/>
    <property type="match status" value="1"/>
</dbReference>
<sequence length="899" mass="94671">MPQPVVELYRTIERANASAKAAAVDAGTGAAFGVRRLTVPALIEELWDLWGDGRALVSADERNVLVGALLAERGEQVGLQTSAGTIRLLARFFARVGCLVDGCGTAAVEFTAREGAVLDMAACYCERLHERGLVELEQAAAILARMLEAGDMPPIALAVVDADRFGAGVEALLRAAGGVGPDAHSGLFLLPDAVEEALVLPAGPTVLAGLLLDEIEDCIAAGDRSILVVFPQADELFDVLAGPLAERGAAAALRCSCPFGETLVGHALAAAERIGGSHLAECAADFGYNRLSGAQPRDVQRLNRAIREDRCAGPETVLQELRAIAPAFDAFAAISGALNGKVGDAAGAFDALAARIAGDAGLSPAERKREAAALEKIRGLLEARARVGGAACPVGLLLEAVSVPVQVAIGDCAPSVEFASMERLDSLVAATYDTVIVADLSQAAFPARAETTALDGLAEKLGYGSAADEFERERIRFAAALEAARRRFTIAISQRDEGGEETYPAFLLSEYADSLVQAAESTGNAAYACDWSARDKGAFDLPAPFVRGARRAGEESLVRGVGRNFAAPTNMNEVLPAVRGTLRGLRLTDFLKHAPGAAGDALVLSPSAMEAYLGCPYGWFLQRRIRPNPPDEQFGAAEKGSFVHSVLARFYDELAAEGITRVDAGNLAACECRLDDVFDRCAAQQYAGEPGSGRLVARSKSEKVEVERLRGQLHGTLHRLAAFAPAYRVFGHELAIVPDDGIDYAGFRLNGRADRVDVDAESGRFVVVDYKGSAGRDYAAAMKDDGDVLLPGRIQADVYAQALRARLEGLHCAGALYLSYSARNRGTAFVGAADDTFDDGDFLGGASTVPMNFEAYLDAVEALVADGLSGLRRGEIAPVPRSASTCRFCPAVGCERRLS</sequence>
<accession>A0ABU6IKG2</accession>
<evidence type="ECO:0000256" key="4">
    <source>
        <dbReference type="ARBA" id="ARBA00022839"/>
    </source>
</evidence>
<comment type="caution">
    <text evidence="7">The sequence shown here is derived from an EMBL/GenBank/DDBJ whole genome shotgun (WGS) entry which is preliminary data.</text>
</comment>
<dbReference type="InterPro" id="IPR027417">
    <property type="entry name" value="P-loop_NTPase"/>
</dbReference>
<evidence type="ECO:0000256" key="1">
    <source>
        <dbReference type="ARBA" id="ARBA00022722"/>
    </source>
</evidence>
<protein>
    <submittedName>
        <fullName evidence="7">PD-(D/E)XK nuclease family protein</fullName>
    </submittedName>
</protein>
<keyword evidence="4" id="KW-0269">Exonuclease</keyword>
<evidence type="ECO:0000259" key="6">
    <source>
        <dbReference type="Pfam" id="PF12705"/>
    </source>
</evidence>
<dbReference type="EMBL" id="JAYMFF010000024">
    <property type="protein sequence ID" value="MEC4176902.1"/>
    <property type="molecule type" value="Genomic_DNA"/>
</dbReference>
<organism evidence="7 8">
    <name type="scientific">Adlercreutzia wanghongyangiae</name>
    <dbReference type="NCBI Taxonomy" id="3111451"/>
    <lineage>
        <taxon>Bacteria</taxon>
        <taxon>Bacillati</taxon>
        <taxon>Actinomycetota</taxon>
        <taxon>Coriobacteriia</taxon>
        <taxon>Eggerthellales</taxon>
        <taxon>Eggerthellaceae</taxon>
        <taxon>Adlercreutzia</taxon>
    </lineage>
</organism>